<evidence type="ECO:0000259" key="7">
    <source>
        <dbReference type="Pfam" id="PF20684"/>
    </source>
</evidence>
<protein>
    <recommendedName>
        <fullName evidence="7">Rhodopsin domain-containing protein</fullName>
    </recommendedName>
</protein>
<feature type="transmembrane region" description="Helical" evidence="6">
    <location>
        <begin position="196"/>
        <end position="216"/>
    </location>
</feature>
<comment type="caution">
    <text evidence="8">The sequence shown here is derived from an EMBL/GenBank/DDBJ whole genome shotgun (WGS) entry which is preliminary data.</text>
</comment>
<feature type="transmembrane region" description="Helical" evidence="6">
    <location>
        <begin position="161"/>
        <end position="184"/>
    </location>
</feature>
<dbReference type="Proteomes" id="UP001280581">
    <property type="component" value="Unassembled WGS sequence"/>
</dbReference>
<feature type="transmembrane region" description="Helical" evidence="6">
    <location>
        <begin position="43"/>
        <end position="65"/>
    </location>
</feature>
<dbReference type="InterPro" id="IPR052337">
    <property type="entry name" value="SAT4-like"/>
</dbReference>
<feature type="transmembrane region" description="Helical" evidence="6">
    <location>
        <begin position="119"/>
        <end position="149"/>
    </location>
</feature>
<evidence type="ECO:0000256" key="1">
    <source>
        <dbReference type="ARBA" id="ARBA00004141"/>
    </source>
</evidence>
<organism evidence="8 9">
    <name type="scientific">Pseudopithomyces chartarum</name>
    <dbReference type="NCBI Taxonomy" id="1892770"/>
    <lineage>
        <taxon>Eukaryota</taxon>
        <taxon>Fungi</taxon>
        <taxon>Dikarya</taxon>
        <taxon>Ascomycota</taxon>
        <taxon>Pezizomycotina</taxon>
        <taxon>Dothideomycetes</taxon>
        <taxon>Pleosporomycetidae</taxon>
        <taxon>Pleosporales</taxon>
        <taxon>Massarineae</taxon>
        <taxon>Didymosphaeriaceae</taxon>
        <taxon>Pseudopithomyces</taxon>
    </lineage>
</organism>
<keyword evidence="2 6" id="KW-0812">Transmembrane</keyword>
<dbReference type="AlphaFoldDB" id="A0AAN6LS88"/>
<evidence type="ECO:0000256" key="5">
    <source>
        <dbReference type="ARBA" id="ARBA00038359"/>
    </source>
</evidence>
<keyword evidence="3 6" id="KW-1133">Transmembrane helix</keyword>
<accession>A0AAN6LS88</accession>
<keyword evidence="9" id="KW-1185">Reference proteome</keyword>
<keyword evidence="4 6" id="KW-0472">Membrane</keyword>
<evidence type="ECO:0000313" key="9">
    <source>
        <dbReference type="Proteomes" id="UP001280581"/>
    </source>
</evidence>
<feature type="transmembrane region" description="Helical" evidence="6">
    <location>
        <begin position="85"/>
        <end position="107"/>
    </location>
</feature>
<dbReference type="Pfam" id="PF20684">
    <property type="entry name" value="Fung_rhodopsin"/>
    <property type="match status" value="1"/>
</dbReference>
<evidence type="ECO:0000313" key="8">
    <source>
        <dbReference type="EMBL" id="KAK3203493.1"/>
    </source>
</evidence>
<evidence type="ECO:0000256" key="6">
    <source>
        <dbReference type="SAM" id="Phobius"/>
    </source>
</evidence>
<name>A0AAN6LS88_9PLEO</name>
<reference evidence="8 9" key="1">
    <citation type="submission" date="2021-02" db="EMBL/GenBank/DDBJ databases">
        <title>Genome assembly of Pseudopithomyces chartarum.</title>
        <authorList>
            <person name="Jauregui R."/>
            <person name="Singh J."/>
            <person name="Voisey C."/>
        </authorList>
    </citation>
    <scope>NUCLEOTIDE SEQUENCE [LARGE SCALE GENOMIC DNA]</scope>
    <source>
        <strain evidence="8 9">AGR01</strain>
    </source>
</reference>
<dbReference type="PANTHER" id="PTHR33048:SF132">
    <property type="entry name" value="MEMBRANE PROTEIN, PUTATIVE (AFU_ORTHOLOGUE AFUA_6G07820)-RELATED"/>
    <property type="match status" value="1"/>
</dbReference>
<evidence type="ECO:0000256" key="4">
    <source>
        <dbReference type="ARBA" id="ARBA00023136"/>
    </source>
</evidence>
<dbReference type="EMBL" id="WVTA01000011">
    <property type="protein sequence ID" value="KAK3203493.1"/>
    <property type="molecule type" value="Genomic_DNA"/>
</dbReference>
<dbReference type="InterPro" id="IPR049326">
    <property type="entry name" value="Rhodopsin_dom_fungi"/>
</dbReference>
<dbReference type="PANTHER" id="PTHR33048">
    <property type="entry name" value="PTH11-LIKE INTEGRAL MEMBRANE PROTEIN (AFU_ORTHOLOGUE AFUA_5G11245)"/>
    <property type="match status" value="1"/>
</dbReference>
<feature type="domain" description="Rhodopsin" evidence="7">
    <location>
        <begin position="27"/>
        <end position="261"/>
    </location>
</feature>
<sequence length="407" mass="45121">MVSNPRGEQSIVIAASFTAITIIVVLLRIYTRLFMVRATGIEDYFTVAATVFSIGLTICIGFQVHYGMGQHIWTVTNSVSMMKSFYTSLILYNLSLSFTKISILLQYRRVFMTRKFSIVCRALLTFVSIYSCWRVFGSAFQCIPISAFWTQDHSKCMSRSVSWYFNAGSNIVTDIAIMILPMPVIKNLSLPRRQKYLLMGVFAMGGFVCIVSILRLQSLVAISNSDDPTWDNPPAATWSAVESNVGIICSSLPCIRPLLARWLPRVFTTGHRSTVNSNLPSHLTFDQSTYKRHTNRDVVLAVMNKSSSRGSVELESPHDGIKAVTQVSIDVADMKEPETGDRGFAKVAAMPPKTARGGRTLAEPNFATSTYQSIMSKENRSVVTAIGLFAIGVTFLHSSWAEILIPA</sequence>
<feature type="transmembrane region" description="Helical" evidence="6">
    <location>
        <begin position="12"/>
        <end position="31"/>
    </location>
</feature>
<proteinExistence type="inferred from homology"/>
<gene>
    <name evidence="8" type="ORF">GRF29_112g1481867</name>
</gene>
<evidence type="ECO:0000256" key="2">
    <source>
        <dbReference type="ARBA" id="ARBA00022692"/>
    </source>
</evidence>
<comment type="subcellular location">
    <subcellularLocation>
        <location evidence="1">Membrane</location>
        <topology evidence="1">Multi-pass membrane protein</topology>
    </subcellularLocation>
</comment>
<evidence type="ECO:0000256" key="3">
    <source>
        <dbReference type="ARBA" id="ARBA00022989"/>
    </source>
</evidence>
<comment type="similarity">
    <text evidence="5">Belongs to the SAT4 family.</text>
</comment>
<dbReference type="GO" id="GO:0016020">
    <property type="term" value="C:membrane"/>
    <property type="evidence" value="ECO:0007669"/>
    <property type="project" value="UniProtKB-SubCell"/>
</dbReference>